<protein>
    <submittedName>
        <fullName evidence="2">Uncharacterized protein</fullName>
    </submittedName>
</protein>
<evidence type="ECO:0000313" key="2">
    <source>
        <dbReference type="EMBL" id="KAL0132542.1"/>
    </source>
</evidence>
<dbReference type="Proteomes" id="UP001430953">
    <property type="component" value="Unassembled WGS sequence"/>
</dbReference>
<name>A0AAW2GZ51_9HYME</name>
<gene>
    <name evidence="2" type="ORF">PUN28_000356</name>
</gene>
<keyword evidence="3" id="KW-1185">Reference proteome</keyword>
<sequence length="107" mass="12204">MYKGSIFLLSAPCTRKTKNNVGENVFIFMSSAPRQLIYSAYFDHFNTRKSTLVKYFITSLNHTRQIGPFAKCPRCRERTKSSLSPSRRAALGLSRKPPRPTSVTLCR</sequence>
<proteinExistence type="predicted"/>
<reference evidence="2 3" key="1">
    <citation type="submission" date="2023-03" db="EMBL/GenBank/DDBJ databases">
        <title>High recombination rates correlate with genetic variation in Cardiocondyla obscurior ants.</title>
        <authorList>
            <person name="Errbii M."/>
        </authorList>
    </citation>
    <scope>NUCLEOTIDE SEQUENCE [LARGE SCALE GENOMIC DNA]</scope>
    <source>
        <strain evidence="2">Alpha-2009</strain>
        <tissue evidence="2">Whole body</tissue>
    </source>
</reference>
<feature type="region of interest" description="Disordered" evidence="1">
    <location>
        <begin position="77"/>
        <end position="107"/>
    </location>
</feature>
<dbReference type="EMBL" id="JADYXP020000001">
    <property type="protein sequence ID" value="KAL0132542.1"/>
    <property type="molecule type" value="Genomic_DNA"/>
</dbReference>
<comment type="caution">
    <text evidence="2">The sequence shown here is derived from an EMBL/GenBank/DDBJ whole genome shotgun (WGS) entry which is preliminary data.</text>
</comment>
<evidence type="ECO:0000256" key="1">
    <source>
        <dbReference type="SAM" id="MobiDB-lite"/>
    </source>
</evidence>
<accession>A0AAW2GZ51</accession>
<evidence type="ECO:0000313" key="3">
    <source>
        <dbReference type="Proteomes" id="UP001430953"/>
    </source>
</evidence>
<organism evidence="2 3">
    <name type="scientific">Cardiocondyla obscurior</name>
    <dbReference type="NCBI Taxonomy" id="286306"/>
    <lineage>
        <taxon>Eukaryota</taxon>
        <taxon>Metazoa</taxon>
        <taxon>Ecdysozoa</taxon>
        <taxon>Arthropoda</taxon>
        <taxon>Hexapoda</taxon>
        <taxon>Insecta</taxon>
        <taxon>Pterygota</taxon>
        <taxon>Neoptera</taxon>
        <taxon>Endopterygota</taxon>
        <taxon>Hymenoptera</taxon>
        <taxon>Apocrita</taxon>
        <taxon>Aculeata</taxon>
        <taxon>Formicoidea</taxon>
        <taxon>Formicidae</taxon>
        <taxon>Myrmicinae</taxon>
        <taxon>Cardiocondyla</taxon>
    </lineage>
</organism>
<dbReference type="AlphaFoldDB" id="A0AAW2GZ51"/>